<keyword evidence="2" id="KW-1185">Reference proteome</keyword>
<name>A0ACA9Q5C6_9GLOM</name>
<protein>
    <submittedName>
        <fullName evidence="1">14117_t:CDS:1</fullName>
    </submittedName>
</protein>
<dbReference type="Proteomes" id="UP000789366">
    <property type="component" value="Unassembled WGS sequence"/>
</dbReference>
<reference evidence="1" key="1">
    <citation type="submission" date="2021-06" db="EMBL/GenBank/DDBJ databases">
        <authorList>
            <person name="Kallberg Y."/>
            <person name="Tangrot J."/>
            <person name="Rosling A."/>
        </authorList>
    </citation>
    <scope>NUCLEOTIDE SEQUENCE</scope>
    <source>
        <strain evidence="1">28 12/20/2015</strain>
    </source>
</reference>
<organism evidence="1 2">
    <name type="scientific">Cetraspora pellucida</name>
    <dbReference type="NCBI Taxonomy" id="1433469"/>
    <lineage>
        <taxon>Eukaryota</taxon>
        <taxon>Fungi</taxon>
        <taxon>Fungi incertae sedis</taxon>
        <taxon>Mucoromycota</taxon>
        <taxon>Glomeromycotina</taxon>
        <taxon>Glomeromycetes</taxon>
        <taxon>Diversisporales</taxon>
        <taxon>Gigasporaceae</taxon>
        <taxon>Cetraspora</taxon>
    </lineage>
</organism>
<comment type="caution">
    <text evidence="1">The sequence shown here is derived from an EMBL/GenBank/DDBJ whole genome shotgun (WGS) entry which is preliminary data.</text>
</comment>
<evidence type="ECO:0000313" key="1">
    <source>
        <dbReference type="EMBL" id="CAG8736645.1"/>
    </source>
</evidence>
<feature type="non-terminal residue" evidence="1">
    <location>
        <position position="1"/>
    </location>
</feature>
<evidence type="ECO:0000313" key="2">
    <source>
        <dbReference type="Proteomes" id="UP000789366"/>
    </source>
</evidence>
<accession>A0ACA9Q5C6</accession>
<proteinExistence type="predicted"/>
<sequence>KSRLLKDELSKLSPESIVCMEGIVMKRPAETINKHSMTGEIEVELDKLYCLNPANKLPFSPHDKSVPNEEARMRYRCIDLRRDSLQNNLRKRSLASWTIRDFLVKEGK</sequence>
<dbReference type="EMBL" id="CAJVPW010035914">
    <property type="protein sequence ID" value="CAG8736645.1"/>
    <property type="molecule type" value="Genomic_DNA"/>
</dbReference>
<gene>
    <name evidence="1" type="ORF">SPELUC_LOCUS13492</name>
</gene>